<keyword evidence="4 7" id="KW-0689">Ribosomal protein</keyword>
<evidence type="ECO:0000256" key="6">
    <source>
        <dbReference type="ARBA" id="ARBA00035197"/>
    </source>
</evidence>
<keyword evidence="2 7" id="KW-0699">rRNA-binding</keyword>
<dbReference type="InterPro" id="IPR005484">
    <property type="entry name" value="Ribosomal_uL18_bac/plant/anim"/>
</dbReference>
<dbReference type="Proteomes" id="UP000033671">
    <property type="component" value="Unassembled WGS sequence"/>
</dbReference>
<gene>
    <name evidence="7 8" type="primary">rplR</name>
    <name evidence="8" type="ORF">OTSTA716_0102</name>
</gene>
<dbReference type="SUPFAM" id="SSF53137">
    <property type="entry name" value="Translational machinery components"/>
    <property type="match status" value="1"/>
</dbReference>
<accession>A0A0F3PEK3</accession>
<evidence type="ECO:0000256" key="3">
    <source>
        <dbReference type="ARBA" id="ARBA00022884"/>
    </source>
</evidence>
<dbReference type="PATRIC" id="fig|1359175.3.peg.1336"/>
<dbReference type="InterPro" id="IPR004389">
    <property type="entry name" value="Ribosomal_uL18_bac-type"/>
</dbReference>
<dbReference type="PANTHER" id="PTHR12899:SF3">
    <property type="entry name" value="LARGE RIBOSOMAL SUBUNIT PROTEIN UL18M"/>
    <property type="match status" value="1"/>
</dbReference>
<dbReference type="GO" id="GO:0003735">
    <property type="term" value="F:structural constituent of ribosome"/>
    <property type="evidence" value="ECO:0007669"/>
    <property type="project" value="InterPro"/>
</dbReference>
<evidence type="ECO:0000256" key="4">
    <source>
        <dbReference type="ARBA" id="ARBA00022980"/>
    </source>
</evidence>
<keyword evidence="3 7" id="KW-0694">RNA-binding</keyword>
<protein>
    <recommendedName>
        <fullName evidence="6 7">Large ribosomal subunit protein uL18</fullName>
    </recommendedName>
</protein>
<dbReference type="NCBIfam" id="TIGR00060">
    <property type="entry name" value="L18_bact"/>
    <property type="match status" value="1"/>
</dbReference>
<dbReference type="AlphaFoldDB" id="A0A0F3PEK3"/>
<dbReference type="SMR" id="A0A0F3PEK3"/>
<proteinExistence type="inferred from homology"/>
<dbReference type="GO" id="GO:0006412">
    <property type="term" value="P:translation"/>
    <property type="evidence" value="ECO:0007669"/>
    <property type="project" value="UniProtKB-UniRule"/>
</dbReference>
<dbReference type="RefSeq" id="WP_011944424.1">
    <property type="nucleotide sequence ID" value="NZ_LAOA01000002.1"/>
</dbReference>
<dbReference type="InterPro" id="IPR057268">
    <property type="entry name" value="Ribosomal_L18"/>
</dbReference>
<evidence type="ECO:0000256" key="2">
    <source>
        <dbReference type="ARBA" id="ARBA00022730"/>
    </source>
</evidence>
<keyword evidence="5 7" id="KW-0687">Ribonucleoprotein</keyword>
<dbReference type="GO" id="GO:0022625">
    <property type="term" value="C:cytosolic large ribosomal subunit"/>
    <property type="evidence" value="ECO:0007669"/>
    <property type="project" value="TreeGrafter"/>
</dbReference>
<organism evidence="8 9">
    <name type="scientific">Orientia tsutsugamushi str. TA716</name>
    <dbReference type="NCBI Taxonomy" id="1359175"/>
    <lineage>
        <taxon>Bacteria</taxon>
        <taxon>Pseudomonadati</taxon>
        <taxon>Pseudomonadota</taxon>
        <taxon>Alphaproteobacteria</taxon>
        <taxon>Rickettsiales</taxon>
        <taxon>Rickettsiaceae</taxon>
        <taxon>Rickettsieae</taxon>
        <taxon>Orientia</taxon>
    </lineage>
</organism>
<dbReference type="GO" id="GO:0008097">
    <property type="term" value="F:5S rRNA binding"/>
    <property type="evidence" value="ECO:0007669"/>
    <property type="project" value="TreeGrafter"/>
</dbReference>
<dbReference type="CDD" id="cd00432">
    <property type="entry name" value="Ribosomal_L18_L5e"/>
    <property type="match status" value="1"/>
</dbReference>
<reference evidence="8 9" key="1">
    <citation type="submission" date="2015-01" db="EMBL/GenBank/DDBJ databases">
        <title>Genome Sequencing of Rickettsiales.</title>
        <authorList>
            <person name="Daugherty S.C."/>
            <person name="Su Q."/>
            <person name="Abolude K."/>
            <person name="Beier-Sexton M."/>
            <person name="Carlyon J.A."/>
            <person name="Carter R."/>
            <person name="Day N.P."/>
            <person name="Dumler S.J."/>
            <person name="Dyachenko V."/>
            <person name="Godinez A."/>
            <person name="Kurtti T.J."/>
            <person name="Lichay M."/>
            <person name="Mullins K.E."/>
            <person name="Ott S."/>
            <person name="Pappas-Brown V."/>
            <person name="Paris D.H."/>
            <person name="Patel P."/>
            <person name="Richards A.L."/>
            <person name="Sadzewicz L."/>
            <person name="Sears K."/>
            <person name="Seidman D."/>
            <person name="Sengamalay N."/>
            <person name="Stenos J."/>
            <person name="Tallon L.J."/>
            <person name="Vincent G."/>
            <person name="Fraser C.M."/>
            <person name="Munderloh U."/>
            <person name="Dunning-Hotopp J.C."/>
        </authorList>
    </citation>
    <scope>NUCLEOTIDE SEQUENCE [LARGE SCALE GENOMIC DNA]</scope>
    <source>
        <strain evidence="8 9">TA716</strain>
    </source>
</reference>
<comment type="similarity">
    <text evidence="1 7">Belongs to the universal ribosomal protein uL18 family.</text>
</comment>
<dbReference type="FunFam" id="3.30.420.100:FF:000001">
    <property type="entry name" value="50S ribosomal protein L18"/>
    <property type="match status" value="1"/>
</dbReference>
<evidence type="ECO:0000313" key="8">
    <source>
        <dbReference type="EMBL" id="KJV77649.1"/>
    </source>
</evidence>
<evidence type="ECO:0000256" key="7">
    <source>
        <dbReference type="HAMAP-Rule" id="MF_01337"/>
    </source>
</evidence>
<comment type="function">
    <text evidence="7">This is one of the proteins that bind and probably mediate the attachment of the 5S RNA into the large ribosomal subunit, where it forms part of the central protuberance.</text>
</comment>
<evidence type="ECO:0000256" key="5">
    <source>
        <dbReference type="ARBA" id="ARBA00023274"/>
    </source>
</evidence>
<dbReference type="EMBL" id="LAOA01000002">
    <property type="protein sequence ID" value="KJV77649.1"/>
    <property type="molecule type" value="Genomic_DNA"/>
</dbReference>
<comment type="caution">
    <text evidence="8">The sequence shown here is derived from an EMBL/GenBank/DDBJ whole genome shotgun (WGS) entry which is preliminary data.</text>
</comment>
<name>A0A0F3PEK3_ORITS</name>
<dbReference type="Gene3D" id="3.30.420.100">
    <property type="match status" value="1"/>
</dbReference>
<dbReference type="HAMAP" id="MF_01337_B">
    <property type="entry name" value="Ribosomal_uL18_B"/>
    <property type="match status" value="1"/>
</dbReference>
<dbReference type="Pfam" id="PF00861">
    <property type="entry name" value="Ribosomal_L18p"/>
    <property type="match status" value="1"/>
</dbReference>
<dbReference type="PANTHER" id="PTHR12899">
    <property type="entry name" value="39S RIBOSOMAL PROTEIN L18, MITOCHONDRIAL"/>
    <property type="match status" value="1"/>
</dbReference>
<evidence type="ECO:0000256" key="1">
    <source>
        <dbReference type="ARBA" id="ARBA00007116"/>
    </source>
</evidence>
<comment type="subunit">
    <text evidence="7">Part of the 50S ribosomal subunit; part of the 5S rRNA/L5/L18/L25 subcomplex. Contacts the 5S and 23S rRNAs.</text>
</comment>
<evidence type="ECO:0000313" key="9">
    <source>
        <dbReference type="Proteomes" id="UP000033671"/>
    </source>
</evidence>
<sequence length="124" mass="13966">MRDSKDRFIIRKNRVRAKIAKLSGGCYPRLSVFKSNRHIYAQVIENIGSNKSNTIAAASTLDKDIFTESKYYKCNIQYAKKVGQLLAERANSKGITSVVFDRGGYKYHGVIKALADGAREKLNF</sequence>